<name>A0A834YRS1_TETSI</name>
<evidence type="ECO:0000256" key="8">
    <source>
        <dbReference type="PROSITE-ProRule" id="PRU00024"/>
    </source>
</evidence>
<dbReference type="PROSITE" id="PS51017">
    <property type="entry name" value="CCT"/>
    <property type="match status" value="1"/>
</dbReference>
<dbReference type="PROSITE" id="PS50119">
    <property type="entry name" value="ZF_BBOX"/>
    <property type="match status" value="1"/>
</dbReference>
<evidence type="ECO:0000256" key="9">
    <source>
        <dbReference type="PROSITE-ProRule" id="PRU00357"/>
    </source>
</evidence>
<evidence type="ECO:0000256" key="6">
    <source>
        <dbReference type="ARBA" id="ARBA00022833"/>
    </source>
</evidence>
<keyword evidence="13" id="KW-1185">Reference proteome</keyword>
<evidence type="ECO:0000256" key="5">
    <source>
        <dbReference type="ARBA" id="ARBA00022771"/>
    </source>
</evidence>
<dbReference type="GO" id="GO:0005634">
    <property type="term" value="C:nucleus"/>
    <property type="evidence" value="ECO:0007669"/>
    <property type="project" value="UniProtKB-SubCell"/>
</dbReference>
<keyword evidence="3" id="KW-0479">Metal-binding</keyword>
<keyword evidence="6" id="KW-0862">Zinc</keyword>
<keyword evidence="7 9" id="KW-0539">Nucleus</keyword>
<organism evidence="12 13">
    <name type="scientific">Tetracentron sinense</name>
    <name type="common">Spur-leaf</name>
    <dbReference type="NCBI Taxonomy" id="13715"/>
    <lineage>
        <taxon>Eukaryota</taxon>
        <taxon>Viridiplantae</taxon>
        <taxon>Streptophyta</taxon>
        <taxon>Embryophyta</taxon>
        <taxon>Tracheophyta</taxon>
        <taxon>Spermatophyta</taxon>
        <taxon>Magnoliopsida</taxon>
        <taxon>Trochodendrales</taxon>
        <taxon>Trochodendraceae</taxon>
        <taxon>Tetracentron</taxon>
    </lineage>
</organism>
<dbReference type="InterPro" id="IPR049808">
    <property type="entry name" value="CONSTANS-like_Bbox1"/>
</dbReference>
<dbReference type="GO" id="GO:0006355">
    <property type="term" value="P:regulation of DNA-templated transcription"/>
    <property type="evidence" value="ECO:0007669"/>
    <property type="project" value="UniProtKB-ARBA"/>
</dbReference>
<keyword evidence="5 8" id="KW-0863">Zinc-finger</keyword>
<dbReference type="SMART" id="SM00336">
    <property type="entry name" value="BBOX"/>
    <property type="match status" value="1"/>
</dbReference>
<evidence type="ECO:0000256" key="7">
    <source>
        <dbReference type="ARBA" id="ARBA00023242"/>
    </source>
</evidence>
<evidence type="ECO:0000256" key="3">
    <source>
        <dbReference type="ARBA" id="ARBA00022723"/>
    </source>
</evidence>
<comment type="similarity">
    <text evidence="2">Belongs to the CONSTANS family.</text>
</comment>
<evidence type="ECO:0000313" key="13">
    <source>
        <dbReference type="Proteomes" id="UP000655225"/>
    </source>
</evidence>
<dbReference type="GO" id="GO:0008270">
    <property type="term" value="F:zinc ion binding"/>
    <property type="evidence" value="ECO:0007669"/>
    <property type="project" value="UniProtKB-KW"/>
</dbReference>
<comment type="caution">
    <text evidence="12">The sequence shown here is derived from an EMBL/GenBank/DDBJ whole genome shotgun (WGS) entry which is preliminary data.</text>
</comment>
<dbReference type="OrthoDB" id="153872at2759"/>
<feature type="domain" description="B box-type" evidence="10">
    <location>
        <begin position="1"/>
        <end position="47"/>
    </location>
</feature>
<evidence type="ECO:0000256" key="2">
    <source>
        <dbReference type="ARBA" id="ARBA00010024"/>
    </source>
</evidence>
<feature type="domain" description="CCT" evidence="11">
    <location>
        <begin position="375"/>
        <end position="417"/>
    </location>
</feature>
<reference evidence="12 13" key="1">
    <citation type="submission" date="2020-04" db="EMBL/GenBank/DDBJ databases">
        <title>Plant Genome Project.</title>
        <authorList>
            <person name="Zhang R.-G."/>
        </authorList>
    </citation>
    <scope>NUCLEOTIDE SEQUENCE [LARGE SCALE GENOMIC DNA]</scope>
    <source>
        <strain evidence="12">YNK0</strain>
        <tissue evidence="12">Leaf</tissue>
    </source>
</reference>
<dbReference type="Pfam" id="PF06203">
    <property type="entry name" value="CCT"/>
    <property type="match status" value="1"/>
</dbReference>
<dbReference type="PANTHER" id="PTHR31717">
    <property type="entry name" value="ZINC FINGER PROTEIN CONSTANS-LIKE 10"/>
    <property type="match status" value="1"/>
</dbReference>
<evidence type="ECO:0000259" key="10">
    <source>
        <dbReference type="PROSITE" id="PS50119"/>
    </source>
</evidence>
<gene>
    <name evidence="12" type="ORF">HHK36_023783</name>
</gene>
<dbReference type="EMBL" id="JABCRI010000017">
    <property type="protein sequence ID" value="KAF8391478.1"/>
    <property type="molecule type" value="Genomic_DNA"/>
</dbReference>
<evidence type="ECO:0000259" key="11">
    <source>
        <dbReference type="PROSITE" id="PS51017"/>
    </source>
</evidence>
<dbReference type="PANTHER" id="PTHR31717:SF46">
    <property type="entry name" value="CCT MOTIF FAMILY PROTEIN-RELATED"/>
    <property type="match status" value="1"/>
</dbReference>
<evidence type="ECO:0000313" key="12">
    <source>
        <dbReference type="EMBL" id="KAF8391478.1"/>
    </source>
</evidence>
<dbReference type="Proteomes" id="UP000655225">
    <property type="component" value="Unassembled WGS sequence"/>
</dbReference>
<proteinExistence type="inferred from homology"/>
<dbReference type="InterPro" id="IPR000315">
    <property type="entry name" value="Znf_B-box"/>
</dbReference>
<keyword evidence="4" id="KW-0677">Repeat</keyword>
<evidence type="ECO:0000256" key="1">
    <source>
        <dbReference type="ARBA" id="ARBA00004123"/>
    </source>
</evidence>
<dbReference type="InterPro" id="IPR010402">
    <property type="entry name" value="CCT_domain"/>
</dbReference>
<evidence type="ECO:0000256" key="4">
    <source>
        <dbReference type="ARBA" id="ARBA00022737"/>
    </source>
</evidence>
<protein>
    <submittedName>
        <fullName evidence="12">Uncharacterized protein</fullName>
    </submittedName>
</protein>
<dbReference type="CDD" id="cd19821">
    <property type="entry name" value="Bbox1_BBX-like"/>
    <property type="match status" value="1"/>
</dbReference>
<comment type="subcellular location">
    <subcellularLocation>
        <location evidence="1 9">Nucleus</location>
    </subcellularLocation>
</comment>
<accession>A0A834YRS1</accession>
<dbReference type="AlphaFoldDB" id="A0A834YRS1"/>
<sequence>MEPICEFCGVARALVYCKSDTARLCLHCDGYVHSANALSRRHLRSLICDKCDSQPAILRCVEDELSLCQSCDWNGNSCSGPGHHRQTLNFYSGCPSPAELSRIWSSVLDASSSRGLNTGWEPPGTMSINENGISKCWEPREDGSSVGLTLANRLNGLEPCVKFEPVMVPSSVIPINPSSVSYRGDQPPFFPDESNLSKQGCSPFKDLGVSDAADLCEGFNMDDVELNFENSGEIFGCSKSHPRYHFEDVGMDCLLIEKNLSVTECNRTTENAVEASSSGQHDCRALQSSHVAESASVVQAVNSSDNPIFLNPKGNRNISLSFPTGQVHSSMSLSISNITGESSAADYQDCGLSPMFLMSESPWDSNLDTTCPQARDKAKMRYNEKKKTRMFGKRIRYTSRKARADGRKRVKGRFVKNGESFDYDPLIARNC</sequence>
<dbReference type="OMA" id="RCMDEKL"/>